<dbReference type="AlphaFoldDB" id="A0A915JE44"/>
<protein>
    <submittedName>
        <fullName evidence="2">Uncharacterized protein</fullName>
    </submittedName>
</protein>
<dbReference type="Proteomes" id="UP000887565">
    <property type="component" value="Unplaced"/>
</dbReference>
<proteinExistence type="predicted"/>
<dbReference type="WBParaSite" id="nRc.2.0.1.t24442-RA">
    <property type="protein sequence ID" value="nRc.2.0.1.t24442-RA"/>
    <property type="gene ID" value="nRc.2.0.1.g24442"/>
</dbReference>
<organism evidence="1 2">
    <name type="scientific">Romanomermis culicivorax</name>
    <name type="common">Nematode worm</name>
    <dbReference type="NCBI Taxonomy" id="13658"/>
    <lineage>
        <taxon>Eukaryota</taxon>
        <taxon>Metazoa</taxon>
        <taxon>Ecdysozoa</taxon>
        <taxon>Nematoda</taxon>
        <taxon>Enoplea</taxon>
        <taxon>Dorylaimia</taxon>
        <taxon>Mermithida</taxon>
        <taxon>Mermithoidea</taxon>
        <taxon>Mermithidae</taxon>
        <taxon>Romanomermis</taxon>
    </lineage>
</organism>
<evidence type="ECO:0000313" key="2">
    <source>
        <dbReference type="WBParaSite" id="nRc.2.0.1.t24442-RA"/>
    </source>
</evidence>
<sequence>YDEHRSIQEFLNSTGNKNIIELVPDCFWGIGFSLDSLQLQKKQKLSENHTNMNYLLVMKGPTVADAAFKCNLFDQDPTNLILCKFGIIQ</sequence>
<evidence type="ECO:0000313" key="1">
    <source>
        <dbReference type="Proteomes" id="UP000887565"/>
    </source>
</evidence>
<keyword evidence="1" id="KW-1185">Reference proteome</keyword>
<reference evidence="2" key="1">
    <citation type="submission" date="2022-11" db="UniProtKB">
        <authorList>
            <consortium name="WormBaseParasite"/>
        </authorList>
    </citation>
    <scope>IDENTIFICATION</scope>
</reference>
<accession>A0A915JE44</accession>
<name>A0A915JE44_ROMCU</name>